<feature type="domain" description="Telomerase activating protein Est1-like N-terminal" evidence="2">
    <location>
        <begin position="80"/>
        <end position="203"/>
    </location>
</feature>
<dbReference type="AlphaFoldDB" id="A0AAV5S1R2"/>
<evidence type="ECO:0000313" key="4">
    <source>
        <dbReference type="Proteomes" id="UP001377567"/>
    </source>
</evidence>
<evidence type="ECO:0000259" key="1">
    <source>
        <dbReference type="Pfam" id="PF10373"/>
    </source>
</evidence>
<dbReference type="SUPFAM" id="SSF48452">
    <property type="entry name" value="TPR-like"/>
    <property type="match status" value="1"/>
</dbReference>
<evidence type="ECO:0000259" key="2">
    <source>
        <dbReference type="Pfam" id="PF10374"/>
    </source>
</evidence>
<dbReference type="Proteomes" id="UP001377567">
    <property type="component" value="Unassembled WGS sequence"/>
</dbReference>
<dbReference type="InterPro" id="IPR011990">
    <property type="entry name" value="TPR-like_helical_dom_sf"/>
</dbReference>
<dbReference type="GO" id="GO:0000184">
    <property type="term" value="P:nuclear-transcribed mRNA catabolic process, nonsense-mediated decay"/>
    <property type="evidence" value="ECO:0007669"/>
    <property type="project" value="TreeGrafter"/>
</dbReference>
<dbReference type="Pfam" id="PF10374">
    <property type="entry name" value="EST1"/>
    <property type="match status" value="1"/>
</dbReference>
<dbReference type="EMBL" id="BTGD01000013">
    <property type="protein sequence ID" value="GMM57663.1"/>
    <property type="molecule type" value="Genomic_DNA"/>
</dbReference>
<organism evidence="3 4">
    <name type="scientific">Maudiozyma humilis</name>
    <name type="common">Sour dough yeast</name>
    <name type="synonym">Kazachstania humilis</name>
    <dbReference type="NCBI Taxonomy" id="51915"/>
    <lineage>
        <taxon>Eukaryota</taxon>
        <taxon>Fungi</taxon>
        <taxon>Dikarya</taxon>
        <taxon>Ascomycota</taxon>
        <taxon>Saccharomycotina</taxon>
        <taxon>Saccharomycetes</taxon>
        <taxon>Saccharomycetales</taxon>
        <taxon>Saccharomycetaceae</taxon>
        <taxon>Maudiozyma</taxon>
    </lineage>
</organism>
<accession>A0AAV5S1R2</accession>
<dbReference type="Gene3D" id="1.25.40.10">
    <property type="entry name" value="Tetratricopeptide repeat domain"/>
    <property type="match status" value="1"/>
</dbReference>
<dbReference type="Pfam" id="PF10373">
    <property type="entry name" value="EST1_DNA_bind"/>
    <property type="match status" value="1"/>
</dbReference>
<dbReference type="PANTHER" id="PTHR15696">
    <property type="entry name" value="SMG-7 SUPPRESSOR WITH MORPHOLOGICAL EFFECT ON GENITALIA PROTEIN 7"/>
    <property type="match status" value="1"/>
</dbReference>
<name>A0AAV5S1R2_MAUHU</name>
<dbReference type="GO" id="GO:0042162">
    <property type="term" value="F:telomeric DNA binding"/>
    <property type="evidence" value="ECO:0007669"/>
    <property type="project" value="TreeGrafter"/>
</dbReference>
<dbReference type="InterPro" id="IPR019458">
    <property type="entry name" value="Est1-like_N"/>
</dbReference>
<gene>
    <name evidence="3" type="ORF">DAKH74_042790</name>
</gene>
<dbReference type="PANTHER" id="PTHR15696:SF37">
    <property type="entry name" value="NONSENSE-MEDIATED MRNA DECAY FACTOR EBS1-RELATED"/>
    <property type="match status" value="1"/>
</dbReference>
<feature type="domain" description="DNA/RNA-binding" evidence="1">
    <location>
        <begin position="220"/>
        <end position="485"/>
    </location>
</feature>
<reference evidence="3 4" key="1">
    <citation type="journal article" date="2023" name="Elife">
        <title>Identification of key yeast species and microbe-microbe interactions impacting larval growth of Drosophila in the wild.</title>
        <authorList>
            <person name="Mure A."/>
            <person name="Sugiura Y."/>
            <person name="Maeda R."/>
            <person name="Honda K."/>
            <person name="Sakurai N."/>
            <person name="Takahashi Y."/>
            <person name="Watada M."/>
            <person name="Katoh T."/>
            <person name="Gotoh A."/>
            <person name="Gotoh Y."/>
            <person name="Taniguchi I."/>
            <person name="Nakamura K."/>
            <person name="Hayashi T."/>
            <person name="Katayama T."/>
            <person name="Uemura T."/>
            <person name="Hattori Y."/>
        </authorList>
    </citation>
    <scope>NUCLEOTIDE SEQUENCE [LARGE SCALE GENOMIC DNA]</scope>
    <source>
        <strain evidence="3 4">KH-74</strain>
    </source>
</reference>
<dbReference type="GO" id="GO:0005697">
    <property type="term" value="C:telomerase holoenzyme complex"/>
    <property type="evidence" value="ECO:0007669"/>
    <property type="project" value="TreeGrafter"/>
</dbReference>
<protein>
    <submittedName>
        <fullName evidence="3">Uncharacterized protein</fullName>
    </submittedName>
</protein>
<evidence type="ECO:0000313" key="3">
    <source>
        <dbReference type="EMBL" id="GMM57663.1"/>
    </source>
</evidence>
<dbReference type="InterPro" id="IPR045153">
    <property type="entry name" value="Est1/Ebs1-like"/>
</dbReference>
<dbReference type="InterPro" id="IPR018834">
    <property type="entry name" value="DNA/RNA-bd_Est1-type"/>
</dbReference>
<dbReference type="GO" id="GO:0070034">
    <property type="term" value="F:telomerase RNA binding"/>
    <property type="evidence" value="ECO:0007669"/>
    <property type="project" value="TreeGrafter"/>
</dbReference>
<comment type="caution">
    <text evidence="3">The sequence shown here is derived from an EMBL/GenBank/DDBJ whole genome shotgun (WGS) entry which is preliminary data.</text>
</comment>
<keyword evidence="4" id="KW-1185">Reference proteome</keyword>
<sequence>MVSQLNEDGQLCNVSLLQASITEILESNALLGQNDRASLEIIKNLHEKLICLVVDTVLLEQADTKSQLGPTDNCSQSIQIFDDIWVKIQKPLFNWFRDWKYAISKKKRRNVTVERRVLFQKYTKLFKITHKFYYKILEKLVSSVDASKILPSRIINDLNLQHLIAKGGKSARILQSNDQTSMVFLRAVYECLFYLGKVHYWFVLLKGGEDAVKNTQIQKSRRYLNVARILLPSEPKTYAQLALLYIKTGDRISAVYFSMRAGSCGTYFKSYNYLFAKTLNQTNRPSNYFKKGLLETSDTQTLFLTLLRGFYDNDSSINDTRKHMMSVFLQKLKEMLSDEKDDYLAVKIVGIVIGFFHEILRRDNVAIKCLRMDSLDQKYDNYLQLAVATLSKIISVLMDKSFAKKYEKPGYLASVRLIMCWIKSHKVILQFTHRNSAFCQQLAESVNNFSEFDVYGTDLYVKHRPKRPYLFEEDILLRGFTCIDYMLSDFNDNDILNDQQSVDNAYGRKLEEKALDAYSENLLRLTAIISAILKFLGRGMHGISWNGKTKMFEIEKVSSNIVENSYPLWKIVNQAKKESPSKKELSINELSKLMSPTKKAALNRTIPLTSIARLSRESTSIQHLGKKEDTDFSRFEQNTSDMLVADGIDVSLDLSSIHDSGITSSQSIASVRAQIITSDDVDIVDFTRGVLNNAEL</sequence>
<proteinExistence type="predicted"/>